<dbReference type="Pfam" id="PF01844">
    <property type="entry name" value="HNH"/>
    <property type="match status" value="1"/>
</dbReference>
<reference evidence="3 4" key="1">
    <citation type="submission" date="2012-05" db="EMBL/GenBank/DDBJ databases">
        <authorList>
            <person name="Harkins D.M."/>
            <person name="Madupu R."/>
            <person name="Durkin A.S."/>
            <person name="Torralba M."/>
            <person name="Methe B."/>
            <person name="Sutton G.G."/>
            <person name="Nelson K.E."/>
        </authorList>
    </citation>
    <scope>NUCLEOTIDE SEQUENCE [LARGE SCALE GENOMIC DNA]</scope>
    <source>
        <strain evidence="3 4">F0490</strain>
    </source>
</reference>
<dbReference type="RefSeq" id="WP_005867194.1">
    <property type="nucleotide sequence ID" value="NZ_AKFS01000008.1"/>
</dbReference>
<dbReference type="InterPro" id="IPR003615">
    <property type="entry name" value="HNH_nuc"/>
</dbReference>
<dbReference type="Proteomes" id="UP000004578">
    <property type="component" value="Unassembled WGS sequence"/>
</dbReference>
<evidence type="ECO:0000313" key="3">
    <source>
        <dbReference type="EMBL" id="EJF51674.1"/>
    </source>
</evidence>
<proteinExistence type="predicted"/>
<dbReference type="InterPro" id="IPR002711">
    <property type="entry name" value="HNH"/>
</dbReference>
<name>J0NW39_9ACTO</name>
<comment type="caution">
    <text evidence="3">The sequence shown here is derived from an EMBL/GenBank/DDBJ whole genome shotgun (WGS) entry which is preliminary data.</text>
</comment>
<feature type="compositionally biased region" description="Basic and acidic residues" evidence="1">
    <location>
        <begin position="84"/>
        <end position="94"/>
    </location>
</feature>
<feature type="domain" description="HNH nuclease" evidence="2">
    <location>
        <begin position="12"/>
        <end position="72"/>
    </location>
</feature>
<dbReference type="GO" id="GO:0008270">
    <property type="term" value="F:zinc ion binding"/>
    <property type="evidence" value="ECO:0007669"/>
    <property type="project" value="InterPro"/>
</dbReference>
<accession>J0NW39</accession>
<organism evidence="3 4">
    <name type="scientific">Schaalia georgiae F0490</name>
    <dbReference type="NCBI Taxonomy" id="1125717"/>
    <lineage>
        <taxon>Bacteria</taxon>
        <taxon>Bacillati</taxon>
        <taxon>Actinomycetota</taxon>
        <taxon>Actinomycetes</taxon>
        <taxon>Actinomycetales</taxon>
        <taxon>Actinomycetaceae</taxon>
        <taxon>Schaalia</taxon>
    </lineage>
</organism>
<protein>
    <submittedName>
        <fullName evidence="3">HNH endonuclease domain protein</fullName>
    </submittedName>
</protein>
<evidence type="ECO:0000259" key="2">
    <source>
        <dbReference type="SMART" id="SM00507"/>
    </source>
</evidence>
<dbReference type="Gene3D" id="1.10.30.50">
    <property type="match status" value="1"/>
</dbReference>
<keyword evidence="3" id="KW-0540">Nuclease</keyword>
<sequence>MGRRWGGRRTQALRRLVLATYGARCHLCGDAIDLARRGPDPLSLSIDHVVPRSRGGSDDLSNLRPAHLGCNSARRATPMSHVTPPRDERRFFGA</sequence>
<dbReference type="EMBL" id="AKFS01000008">
    <property type="protein sequence ID" value="EJF51674.1"/>
    <property type="molecule type" value="Genomic_DNA"/>
</dbReference>
<dbReference type="OrthoDB" id="4413592at2"/>
<keyword evidence="3" id="KW-0378">Hydrolase</keyword>
<keyword evidence="4" id="KW-1185">Reference proteome</keyword>
<dbReference type="GO" id="GO:0004519">
    <property type="term" value="F:endonuclease activity"/>
    <property type="evidence" value="ECO:0007669"/>
    <property type="project" value="UniProtKB-KW"/>
</dbReference>
<evidence type="ECO:0000313" key="4">
    <source>
        <dbReference type="Proteomes" id="UP000004578"/>
    </source>
</evidence>
<dbReference type="AlphaFoldDB" id="J0NW39"/>
<dbReference type="SMART" id="SM00507">
    <property type="entry name" value="HNHc"/>
    <property type="match status" value="1"/>
</dbReference>
<evidence type="ECO:0000256" key="1">
    <source>
        <dbReference type="SAM" id="MobiDB-lite"/>
    </source>
</evidence>
<feature type="region of interest" description="Disordered" evidence="1">
    <location>
        <begin position="73"/>
        <end position="94"/>
    </location>
</feature>
<dbReference type="CDD" id="cd00085">
    <property type="entry name" value="HNHc"/>
    <property type="match status" value="1"/>
</dbReference>
<dbReference type="GO" id="GO:0003676">
    <property type="term" value="F:nucleic acid binding"/>
    <property type="evidence" value="ECO:0007669"/>
    <property type="project" value="InterPro"/>
</dbReference>
<gene>
    <name evidence="3" type="ORF">HMPREF1317_1564</name>
</gene>
<keyword evidence="3" id="KW-0255">Endonuclease</keyword>